<protein>
    <submittedName>
        <fullName evidence="3">Sensor histidine kinase YesM</fullName>
    </submittedName>
</protein>
<feature type="transmembrane region" description="Helical" evidence="1">
    <location>
        <begin position="81"/>
        <end position="104"/>
    </location>
</feature>
<proteinExistence type="predicted"/>
<keyword evidence="1" id="KW-1133">Transmembrane helix</keyword>
<feature type="transmembrane region" description="Helical" evidence="1">
    <location>
        <begin position="116"/>
        <end position="134"/>
    </location>
</feature>
<dbReference type="AlphaFoldDB" id="A0A1G9ITZ0"/>
<dbReference type="GO" id="GO:0016020">
    <property type="term" value="C:membrane"/>
    <property type="evidence" value="ECO:0007669"/>
    <property type="project" value="InterPro"/>
</dbReference>
<keyword evidence="1" id="KW-0472">Membrane</keyword>
<accession>A0A1G9ITZ0</accession>
<dbReference type="Pfam" id="PF06580">
    <property type="entry name" value="His_kinase"/>
    <property type="match status" value="1"/>
</dbReference>
<feature type="domain" description="Signal transduction histidine kinase internal region" evidence="2">
    <location>
        <begin position="160"/>
        <end position="238"/>
    </location>
</feature>
<name>A0A1G9ITZ0_9BACT</name>
<evidence type="ECO:0000259" key="2">
    <source>
        <dbReference type="Pfam" id="PF06580"/>
    </source>
</evidence>
<dbReference type="InterPro" id="IPR050640">
    <property type="entry name" value="Bact_2-comp_sensor_kinase"/>
</dbReference>
<organism evidence="3 4">
    <name type="scientific">Catalinimonas alkaloidigena</name>
    <dbReference type="NCBI Taxonomy" id="1075417"/>
    <lineage>
        <taxon>Bacteria</taxon>
        <taxon>Pseudomonadati</taxon>
        <taxon>Bacteroidota</taxon>
        <taxon>Cytophagia</taxon>
        <taxon>Cytophagales</taxon>
        <taxon>Catalimonadaceae</taxon>
        <taxon>Catalinimonas</taxon>
    </lineage>
</organism>
<dbReference type="PANTHER" id="PTHR34220">
    <property type="entry name" value="SENSOR HISTIDINE KINASE YPDA"/>
    <property type="match status" value="1"/>
</dbReference>
<dbReference type="STRING" id="1075417.SAMN05421823_105111"/>
<keyword evidence="1" id="KW-0812">Transmembrane</keyword>
<dbReference type="GO" id="GO:0000155">
    <property type="term" value="F:phosphorelay sensor kinase activity"/>
    <property type="evidence" value="ECO:0007669"/>
    <property type="project" value="InterPro"/>
</dbReference>
<feature type="transmembrane region" description="Helical" evidence="1">
    <location>
        <begin position="12"/>
        <end position="32"/>
    </location>
</feature>
<gene>
    <name evidence="3" type="ORF">SAMN05421823_105111</name>
</gene>
<feature type="transmembrane region" description="Helical" evidence="1">
    <location>
        <begin position="38"/>
        <end position="60"/>
    </location>
</feature>
<evidence type="ECO:0000313" key="3">
    <source>
        <dbReference type="EMBL" id="SDL28758.1"/>
    </source>
</evidence>
<dbReference type="PANTHER" id="PTHR34220:SF7">
    <property type="entry name" value="SENSOR HISTIDINE KINASE YPDA"/>
    <property type="match status" value="1"/>
</dbReference>
<dbReference type="OrthoDB" id="927174at2"/>
<evidence type="ECO:0000313" key="4">
    <source>
        <dbReference type="Proteomes" id="UP000198510"/>
    </source>
</evidence>
<dbReference type="InterPro" id="IPR010559">
    <property type="entry name" value="Sig_transdc_His_kin_internal"/>
</dbReference>
<dbReference type="RefSeq" id="WP_089683087.1">
    <property type="nucleotide sequence ID" value="NZ_FNFO01000005.1"/>
</dbReference>
<evidence type="ECO:0000256" key="1">
    <source>
        <dbReference type="SAM" id="Phobius"/>
    </source>
</evidence>
<dbReference type="Proteomes" id="UP000198510">
    <property type="component" value="Unassembled WGS sequence"/>
</dbReference>
<dbReference type="EMBL" id="FNFO01000005">
    <property type="protein sequence ID" value="SDL28758.1"/>
    <property type="molecule type" value="Genomic_DNA"/>
</dbReference>
<keyword evidence="4" id="KW-1185">Reference proteome</keyword>
<reference evidence="3 4" key="1">
    <citation type="submission" date="2016-10" db="EMBL/GenBank/DDBJ databases">
        <authorList>
            <person name="de Groot N.N."/>
        </authorList>
    </citation>
    <scope>NUCLEOTIDE SEQUENCE [LARGE SCALE GENOMIC DNA]</scope>
    <source>
        <strain evidence="3 4">DSM 25186</strain>
    </source>
</reference>
<keyword evidence="3" id="KW-0418">Kinase</keyword>
<sequence>MTAQPRSINDVPARLVGIPLLAFLIPNLTGILDYEHMAWPLIAASYGWFVLLSAAIWQGNRFLLFTLRARYDWLNQPLEKLLWLVGANVLYTAPLTFLMLSAWYLGLGQPVDWHEVAIVTLVNVICVLIVTHAYETVFLIKQTKDDALRVAQLERAKAEMELASLKNQLDPHFMFNSLNTLSWLIENQPARALTFSEHLADVYRYILSNRNRELVLLKEELTFLQHYFALLQIRFGEAVHLTATSPLLKTDAYLIPPISLQLLLENAVKHNEFSEERPLQIEYRLEDDFISFTNPIRRKRSARRSAKVGLRNLNERCQLLTNQGIEILLVDDRYTVRLPILNVSA</sequence>
<keyword evidence="3" id="KW-0808">Transferase</keyword>